<reference evidence="2 3" key="1">
    <citation type="submission" date="2011-01" db="EMBL/GenBank/DDBJ databases">
        <authorList>
            <person name="Durkin A.S."/>
            <person name="Madupu R."/>
            <person name="Torralba M."/>
            <person name="Gillis M."/>
            <person name="Methe B."/>
            <person name="Sutton G."/>
            <person name="Nelson K.E."/>
        </authorList>
    </citation>
    <scope>NUCLEOTIDE SEQUENCE [LARGE SCALE GENOMIC DNA]</scope>
    <source>
        <strain evidence="2 3">ACS-065-V-Col13</strain>
    </source>
</reference>
<proteinExistence type="predicted"/>
<comment type="caution">
    <text evidence="2">The sequence shown here is derived from an EMBL/GenBank/DDBJ whole genome shotgun (WGS) entry which is preliminary data.</text>
</comment>
<accession>F0GTH2</accession>
<keyword evidence="1" id="KW-1133">Transmembrane helix</keyword>
<protein>
    <submittedName>
        <fullName evidence="2">Uncharacterized protein</fullName>
    </submittedName>
</protein>
<dbReference type="Proteomes" id="UP000005286">
    <property type="component" value="Unassembled WGS sequence"/>
</dbReference>
<dbReference type="PATRIC" id="fig|879305.3.peg.103"/>
<gene>
    <name evidence="2" type="ORF">HMPREF9290_1017</name>
</gene>
<organism evidence="2 3">
    <name type="scientific">Anaerococcus prevotii ACS-065-V-Col13</name>
    <dbReference type="NCBI Taxonomy" id="879305"/>
    <lineage>
        <taxon>Bacteria</taxon>
        <taxon>Bacillati</taxon>
        <taxon>Bacillota</taxon>
        <taxon>Tissierellia</taxon>
        <taxon>Tissierellales</taxon>
        <taxon>Peptoniphilaceae</taxon>
        <taxon>Anaerococcus</taxon>
    </lineage>
</organism>
<sequence>MSNMEKSLYSLTVSIMAGVLSHYILKWLDGNENKDSN</sequence>
<keyword evidence="1" id="KW-0472">Membrane</keyword>
<evidence type="ECO:0000313" key="2">
    <source>
        <dbReference type="EMBL" id="EGC82901.1"/>
    </source>
</evidence>
<feature type="transmembrane region" description="Helical" evidence="1">
    <location>
        <begin position="7"/>
        <end position="25"/>
    </location>
</feature>
<keyword evidence="3" id="KW-1185">Reference proteome</keyword>
<evidence type="ECO:0000256" key="1">
    <source>
        <dbReference type="SAM" id="Phobius"/>
    </source>
</evidence>
<evidence type="ECO:0000313" key="3">
    <source>
        <dbReference type="Proteomes" id="UP000005286"/>
    </source>
</evidence>
<dbReference type="AlphaFoldDB" id="F0GTH2"/>
<dbReference type="EMBL" id="AEXM01000003">
    <property type="protein sequence ID" value="EGC82901.1"/>
    <property type="molecule type" value="Genomic_DNA"/>
</dbReference>
<name>F0GTH2_9FIRM</name>
<keyword evidence="1" id="KW-0812">Transmembrane</keyword>